<sequence>MYNSPVTPAAGAAAAGMGSGTLALTGAGDLFWFALAAFAMLALGLAIKRIVPVRAQKNLPSAS</sequence>
<accession>A0ABT9TLR4</accession>
<organism evidence="2 3">
    <name type="scientific">Paenarthrobacter nicotinovorans</name>
    <name type="common">Arthrobacter nicotinovorans</name>
    <dbReference type="NCBI Taxonomy" id="29320"/>
    <lineage>
        <taxon>Bacteria</taxon>
        <taxon>Bacillati</taxon>
        <taxon>Actinomycetota</taxon>
        <taxon>Actinomycetes</taxon>
        <taxon>Micrococcales</taxon>
        <taxon>Micrococcaceae</taxon>
        <taxon>Paenarthrobacter</taxon>
    </lineage>
</organism>
<comment type="caution">
    <text evidence="2">The sequence shown here is derived from an EMBL/GenBank/DDBJ whole genome shotgun (WGS) entry which is preliminary data.</text>
</comment>
<evidence type="ECO:0000313" key="3">
    <source>
        <dbReference type="Proteomes" id="UP001244563"/>
    </source>
</evidence>
<dbReference type="EMBL" id="JAUSSW010000005">
    <property type="protein sequence ID" value="MDQ0102604.1"/>
    <property type="molecule type" value="Genomic_DNA"/>
</dbReference>
<feature type="transmembrane region" description="Helical" evidence="1">
    <location>
        <begin position="30"/>
        <end position="47"/>
    </location>
</feature>
<proteinExistence type="predicted"/>
<name>A0ABT9TLR4_PAENI</name>
<keyword evidence="1" id="KW-0812">Transmembrane</keyword>
<evidence type="ECO:0000256" key="1">
    <source>
        <dbReference type="SAM" id="Phobius"/>
    </source>
</evidence>
<protein>
    <submittedName>
        <fullName evidence="2">Uncharacterized protein</fullName>
    </submittedName>
</protein>
<keyword evidence="1" id="KW-0472">Membrane</keyword>
<keyword evidence="3" id="KW-1185">Reference proteome</keyword>
<keyword evidence="1" id="KW-1133">Transmembrane helix</keyword>
<gene>
    <name evidence="2" type="ORF">J2T10_002257</name>
</gene>
<reference evidence="2 3" key="1">
    <citation type="submission" date="2023-07" db="EMBL/GenBank/DDBJ databases">
        <title>Sorghum-associated microbial communities from plants grown in Nebraska, USA.</title>
        <authorList>
            <person name="Schachtman D."/>
        </authorList>
    </citation>
    <scope>NUCLEOTIDE SEQUENCE [LARGE SCALE GENOMIC DNA]</scope>
    <source>
        <strain evidence="2 3">CC523</strain>
    </source>
</reference>
<evidence type="ECO:0000313" key="2">
    <source>
        <dbReference type="EMBL" id="MDQ0102604.1"/>
    </source>
</evidence>
<dbReference type="Proteomes" id="UP001244563">
    <property type="component" value="Unassembled WGS sequence"/>
</dbReference>
<dbReference type="GeneID" id="84019470"/>
<dbReference type="RefSeq" id="WP_018778794.1">
    <property type="nucleotide sequence ID" value="NZ_BDDW01000007.1"/>
</dbReference>